<dbReference type="PROSITE" id="PS51419">
    <property type="entry name" value="RAB"/>
    <property type="match status" value="1"/>
</dbReference>
<dbReference type="GO" id="GO:0005525">
    <property type="term" value="F:GTP binding"/>
    <property type="evidence" value="ECO:0007669"/>
    <property type="project" value="InterPro"/>
</dbReference>
<name>X6M176_RETFI</name>
<keyword evidence="1" id="KW-0547">Nucleotide-binding</keyword>
<dbReference type="InterPro" id="IPR027417">
    <property type="entry name" value="P-loop_NTPase"/>
</dbReference>
<evidence type="ECO:0000313" key="3">
    <source>
        <dbReference type="Proteomes" id="UP000023152"/>
    </source>
</evidence>
<reference evidence="2 3" key="1">
    <citation type="journal article" date="2013" name="Curr. Biol.">
        <title>The Genome of the Foraminiferan Reticulomyxa filosa.</title>
        <authorList>
            <person name="Glockner G."/>
            <person name="Hulsmann N."/>
            <person name="Schleicher M."/>
            <person name="Noegel A.A."/>
            <person name="Eichinger L."/>
            <person name="Gallinger C."/>
            <person name="Pawlowski J."/>
            <person name="Sierra R."/>
            <person name="Euteneuer U."/>
            <person name="Pillet L."/>
            <person name="Moustafa A."/>
            <person name="Platzer M."/>
            <person name="Groth M."/>
            <person name="Szafranski K."/>
            <person name="Schliwa M."/>
        </authorList>
    </citation>
    <scope>NUCLEOTIDE SEQUENCE [LARGE SCALE GENOMIC DNA]</scope>
</reference>
<accession>X6M176</accession>
<dbReference type="PRINTS" id="PR00449">
    <property type="entry name" value="RASTRNSFRMNG"/>
</dbReference>
<dbReference type="Gene3D" id="3.40.50.300">
    <property type="entry name" value="P-loop containing nucleotide triphosphate hydrolases"/>
    <property type="match status" value="1"/>
</dbReference>
<evidence type="ECO:0000256" key="1">
    <source>
        <dbReference type="ARBA" id="ARBA00022741"/>
    </source>
</evidence>
<dbReference type="SUPFAM" id="SSF52540">
    <property type="entry name" value="P-loop containing nucleoside triphosphate hydrolases"/>
    <property type="match status" value="1"/>
</dbReference>
<protein>
    <submittedName>
        <fullName evidence="2">Rab5</fullName>
    </submittedName>
</protein>
<keyword evidence="3" id="KW-1185">Reference proteome</keyword>
<dbReference type="GO" id="GO:0003924">
    <property type="term" value="F:GTPase activity"/>
    <property type="evidence" value="ECO:0007669"/>
    <property type="project" value="InterPro"/>
</dbReference>
<proteinExistence type="predicted"/>
<evidence type="ECO:0000313" key="2">
    <source>
        <dbReference type="EMBL" id="ETO06740.1"/>
    </source>
</evidence>
<dbReference type="AlphaFoldDB" id="X6M176"/>
<sequence>MTYAYVHKEVYALDLKYKLGSFLTVHSQPIFFFFFIEKKEKTIYFWNACPCGYNFKKKKKKESFDNAKWWINEVQTREGKHVVIALAGNKVDLEESRQITTQEGEQYANDNQFIFFETSAKTNANIKEIFKAVGIISFLFFFSHPSQT</sequence>
<organism evidence="2 3">
    <name type="scientific">Reticulomyxa filosa</name>
    <dbReference type="NCBI Taxonomy" id="46433"/>
    <lineage>
        <taxon>Eukaryota</taxon>
        <taxon>Sar</taxon>
        <taxon>Rhizaria</taxon>
        <taxon>Retaria</taxon>
        <taxon>Foraminifera</taxon>
        <taxon>Monothalamids</taxon>
        <taxon>Reticulomyxidae</taxon>
        <taxon>Reticulomyxa</taxon>
    </lineage>
</organism>
<dbReference type="SMART" id="SM00175">
    <property type="entry name" value="RAB"/>
    <property type="match status" value="1"/>
</dbReference>
<gene>
    <name evidence="2" type="ORF">RFI_30652</name>
</gene>
<dbReference type="OrthoDB" id="63533at2759"/>
<dbReference type="EMBL" id="ASPP01026834">
    <property type="protein sequence ID" value="ETO06740.1"/>
    <property type="molecule type" value="Genomic_DNA"/>
</dbReference>
<comment type="caution">
    <text evidence="2">The sequence shown here is derived from an EMBL/GenBank/DDBJ whole genome shotgun (WGS) entry which is preliminary data.</text>
</comment>
<dbReference type="Pfam" id="PF00071">
    <property type="entry name" value="Ras"/>
    <property type="match status" value="1"/>
</dbReference>
<dbReference type="InterPro" id="IPR001806">
    <property type="entry name" value="Small_GTPase"/>
</dbReference>
<dbReference type="PANTHER" id="PTHR47978">
    <property type="match status" value="1"/>
</dbReference>
<dbReference type="Proteomes" id="UP000023152">
    <property type="component" value="Unassembled WGS sequence"/>
</dbReference>